<dbReference type="Proteomes" id="UP000269721">
    <property type="component" value="Unassembled WGS sequence"/>
</dbReference>
<keyword evidence="1" id="KW-0732">Signal</keyword>
<accession>A0A4P9WL76</accession>
<keyword evidence="3" id="KW-1185">Reference proteome</keyword>
<gene>
    <name evidence="2" type="ORF">BDK51DRAFT_41025</name>
</gene>
<name>A0A4P9WL76_9FUNG</name>
<evidence type="ECO:0000313" key="2">
    <source>
        <dbReference type="EMBL" id="RKO92348.1"/>
    </source>
</evidence>
<reference evidence="3" key="1">
    <citation type="journal article" date="2018" name="Nat. Microbiol.">
        <title>Leveraging single-cell genomics to expand the fungal tree of life.</title>
        <authorList>
            <person name="Ahrendt S.R."/>
            <person name="Quandt C.A."/>
            <person name="Ciobanu D."/>
            <person name="Clum A."/>
            <person name="Salamov A."/>
            <person name="Andreopoulos B."/>
            <person name="Cheng J.F."/>
            <person name="Woyke T."/>
            <person name="Pelin A."/>
            <person name="Henrissat B."/>
            <person name="Reynolds N.K."/>
            <person name="Benny G.L."/>
            <person name="Smith M.E."/>
            <person name="James T.Y."/>
            <person name="Grigoriev I.V."/>
        </authorList>
    </citation>
    <scope>NUCLEOTIDE SEQUENCE [LARGE SCALE GENOMIC DNA]</scope>
</reference>
<evidence type="ECO:0000256" key="1">
    <source>
        <dbReference type="SAM" id="SignalP"/>
    </source>
</evidence>
<dbReference type="EMBL" id="KZ994678">
    <property type="protein sequence ID" value="RKO92348.1"/>
    <property type="molecule type" value="Genomic_DNA"/>
</dbReference>
<feature type="signal peptide" evidence="1">
    <location>
        <begin position="1"/>
        <end position="18"/>
    </location>
</feature>
<proteinExistence type="predicted"/>
<sequence>MKFILASILSLLLASAQAAPRPASLEARRFGQEQAVNLGGKIGAAQSHCASNNFGGILLSLAGQSAGTIVARSDPCAKLRLADQLVAGAAAAQCDAEGTRIIVEAAMDQVHAEHNFNPFTGNLDLVCNDPTLPATEILRGIPPLVDPRTTPGGSGGLQPIPAGAQDAATKANAATNAILAAAKAAGKGPGSTKSVAQQLVDLGFTFIAGLSSTTTSTSTTAAAAAAPAATTAPAADLSTPSTATVGTNGKTTTTVTVTVTVTPTATQCAAPQAAAPAITQAPTSAPSNGPGSVIFSPAPVVGLTSAPLVLSSDPTRRFQVAQDTFVGQGAACQRVADKLFNLCANALNGGKIPGQTGLAIGTICTPAQTAAGTGCLAAVAAAGL</sequence>
<protein>
    <submittedName>
        <fullName evidence="2">Uncharacterized protein</fullName>
    </submittedName>
</protein>
<dbReference type="OrthoDB" id="2141239at2759"/>
<organism evidence="2 3">
    <name type="scientific">Blyttiomyces helicus</name>
    <dbReference type="NCBI Taxonomy" id="388810"/>
    <lineage>
        <taxon>Eukaryota</taxon>
        <taxon>Fungi</taxon>
        <taxon>Fungi incertae sedis</taxon>
        <taxon>Chytridiomycota</taxon>
        <taxon>Chytridiomycota incertae sedis</taxon>
        <taxon>Chytridiomycetes</taxon>
        <taxon>Chytridiomycetes incertae sedis</taxon>
        <taxon>Blyttiomyces</taxon>
    </lineage>
</organism>
<feature type="chain" id="PRO_5020994519" evidence="1">
    <location>
        <begin position="19"/>
        <end position="384"/>
    </location>
</feature>
<dbReference type="AlphaFoldDB" id="A0A4P9WL76"/>
<evidence type="ECO:0000313" key="3">
    <source>
        <dbReference type="Proteomes" id="UP000269721"/>
    </source>
</evidence>